<feature type="active site" description="Charge relay system" evidence="5">
    <location>
        <position position="343"/>
    </location>
</feature>
<keyword evidence="6" id="KW-0732">Signal</keyword>
<evidence type="ECO:0000313" key="9">
    <source>
        <dbReference type="EMBL" id="KAF9468846.1"/>
    </source>
</evidence>
<dbReference type="InterPro" id="IPR036852">
    <property type="entry name" value="Peptidase_S8/S53_dom_sf"/>
</dbReference>
<dbReference type="Proteomes" id="UP000807353">
    <property type="component" value="Unassembled WGS sequence"/>
</dbReference>
<evidence type="ECO:0000256" key="2">
    <source>
        <dbReference type="ARBA" id="ARBA00022670"/>
    </source>
</evidence>
<dbReference type="PANTHER" id="PTHR43806:SF11">
    <property type="entry name" value="CEREVISIN-RELATED"/>
    <property type="match status" value="1"/>
</dbReference>
<protein>
    <submittedName>
        <fullName evidence="9">Peptidase 1</fullName>
    </submittedName>
</protein>
<evidence type="ECO:0000256" key="5">
    <source>
        <dbReference type="PROSITE-ProRule" id="PRU01240"/>
    </source>
</evidence>
<keyword evidence="3 5" id="KW-0378">Hydrolase</keyword>
<dbReference type="SUPFAM" id="SSF52743">
    <property type="entry name" value="Subtilisin-like"/>
    <property type="match status" value="1"/>
</dbReference>
<keyword evidence="2 5" id="KW-0645">Protease</keyword>
<feature type="chain" id="PRO_5040485191" evidence="6">
    <location>
        <begin position="19"/>
        <end position="404"/>
    </location>
</feature>
<dbReference type="FunFam" id="3.40.50.200:FF:000007">
    <property type="entry name" value="Subtilisin-like serine protease"/>
    <property type="match status" value="1"/>
</dbReference>
<dbReference type="GO" id="GO:0005615">
    <property type="term" value="C:extracellular space"/>
    <property type="evidence" value="ECO:0007669"/>
    <property type="project" value="TreeGrafter"/>
</dbReference>
<dbReference type="Pfam" id="PF05922">
    <property type="entry name" value="Inhibitor_I9"/>
    <property type="match status" value="1"/>
</dbReference>
<dbReference type="GO" id="GO:0004252">
    <property type="term" value="F:serine-type endopeptidase activity"/>
    <property type="evidence" value="ECO:0007669"/>
    <property type="project" value="UniProtKB-UniRule"/>
</dbReference>
<dbReference type="Pfam" id="PF00082">
    <property type="entry name" value="Peptidase_S8"/>
    <property type="match status" value="1"/>
</dbReference>
<organism evidence="9 10">
    <name type="scientific">Collybia nuda</name>
    <dbReference type="NCBI Taxonomy" id="64659"/>
    <lineage>
        <taxon>Eukaryota</taxon>
        <taxon>Fungi</taxon>
        <taxon>Dikarya</taxon>
        <taxon>Basidiomycota</taxon>
        <taxon>Agaricomycotina</taxon>
        <taxon>Agaricomycetes</taxon>
        <taxon>Agaricomycetidae</taxon>
        <taxon>Agaricales</taxon>
        <taxon>Tricholomatineae</taxon>
        <taxon>Clitocybaceae</taxon>
        <taxon>Collybia</taxon>
    </lineage>
</organism>
<dbReference type="PRINTS" id="PR00723">
    <property type="entry name" value="SUBTILISIN"/>
</dbReference>
<feature type="active site" description="Charge relay system" evidence="5">
    <location>
        <position position="154"/>
    </location>
</feature>
<evidence type="ECO:0000256" key="6">
    <source>
        <dbReference type="SAM" id="SignalP"/>
    </source>
</evidence>
<evidence type="ECO:0000256" key="3">
    <source>
        <dbReference type="ARBA" id="ARBA00022801"/>
    </source>
</evidence>
<comment type="similarity">
    <text evidence="1 5">Belongs to the peptidase S8 family.</text>
</comment>
<sequence>MLFPLLSILSFAVISTSATRFQTTKITNSVGPSIPGRYIVQLKSGASSAKKLGLSESTLRGVTHTWATSQAGFNGFAGAFTLEALQDLARSPAVERIEEDGIVTIQSKVTQTDAPWGLARLSQDAKLPSTNTTALFSYVYGSSAGQGVDIYSLDTGVFIGHSDFGGRARWGATFGPYTDADGSGHGTHTAATAAGTRFGVAKASSKANVIAVKVLSDQGSGTTSDIISGINFIVTSAKASGRPSVVLMAIGGSISVALDNAVTAATAAGVNVVVAAGNSASDASNFSPGRVPSAITVGACSIADAMVSGSNFGSVIDLFAPGVNILSAWIGSPTATATLSGSSMSAAHVTGLVAYLLSLLGPSSASDVAGALAKISVKGALSGVPAGTANNLASNNVTRIGIVV</sequence>
<dbReference type="EMBL" id="MU150231">
    <property type="protein sequence ID" value="KAF9468846.1"/>
    <property type="molecule type" value="Genomic_DNA"/>
</dbReference>
<dbReference type="Gene3D" id="3.40.50.200">
    <property type="entry name" value="Peptidase S8/S53 domain"/>
    <property type="match status" value="1"/>
</dbReference>
<dbReference type="InterPro" id="IPR050131">
    <property type="entry name" value="Peptidase_S8_subtilisin-like"/>
</dbReference>
<dbReference type="InterPro" id="IPR034193">
    <property type="entry name" value="PCSK9_ProteinaseK-like"/>
</dbReference>
<evidence type="ECO:0000259" key="7">
    <source>
        <dbReference type="Pfam" id="PF00082"/>
    </source>
</evidence>
<dbReference type="InterPro" id="IPR010259">
    <property type="entry name" value="S8pro/Inhibitor_I9"/>
</dbReference>
<evidence type="ECO:0000256" key="4">
    <source>
        <dbReference type="ARBA" id="ARBA00022825"/>
    </source>
</evidence>
<dbReference type="AlphaFoldDB" id="A0A9P6CJI9"/>
<feature type="active site" description="Charge relay system" evidence="5">
    <location>
        <position position="185"/>
    </location>
</feature>
<proteinExistence type="inferred from homology"/>
<dbReference type="SUPFAM" id="SSF54897">
    <property type="entry name" value="Protease propeptides/inhibitors"/>
    <property type="match status" value="1"/>
</dbReference>
<dbReference type="InterPro" id="IPR037045">
    <property type="entry name" value="S8pro/Inhibitor_I9_sf"/>
</dbReference>
<name>A0A9P6CJI9_9AGAR</name>
<feature type="domain" description="Inhibitor I9" evidence="8">
    <location>
        <begin position="39"/>
        <end position="105"/>
    </location>
</feature>
<evidence type="ECO:0000256" key="1">
    <source>
        <dbReference type="ARBA" id="ARBA00011073"/>
    </source>
</evidence>
<comment type="caution">
    <text evidence="9">The sequence shown here is derived from an EMBL/GenBank/DDBJ whole genome shotgun (WGS) entry which is preliminary data.</text>
</comment>
<evidence type="ECO:0000259" key="8">
    <source>
        <dbReference type="Pfam" id="PF05922"/>
    </source>
</evidence>
<dbReference type="CDD" id="cd04077">
    <property type="entry name" value="Peptidases_S8_PCSK9_ProteinaseK_like"/>
    <property type="match status" value="1"/>
</dbReference>
<dbReference type="GO" id="GO:0006508">
    <property type="term" value="P:proteolysis"/>
    <property type="evidence" value="ECO:0007669"/>
    <property type="project" value="UniProtKB-KW"/>
</dbReference>
<gene>
    <name evidence="9" type="ORF">BDZ94DRAFT_1286793</name>
</gene>
<evidence type="ECO:0000313" key="10">
    <source>
        <dbReference type="Proteomes" id="UP000807353"/>
    </source>
</evidence>
<feature type="domain" description="Peptidase S8/S53" evidence="7">
    <location>
        <begin position="145"/>
        <end position="369"/>
    </location>
</feature>
<dbReference type="OrthoDB" id="3028776at2759"/>
<keyword evidence="10" id="KW-1185">Reference proteome</keyword>
<dbReference type="PROSITE" id="PS51892">
    <property type="entry name" value="SUBTILASE"/>
    <property type="match status" value="1"/>
</dbReference>
<accession>A0A9P6CJI9</accession>
<feature type="signal peptide" evidence="6">
    <location>
        <begin position="1"/>
        <end position="18"/>
    </location>
</feature>
<dbReference type="PANTHER" id="PTHR43806">
    <property type="entry name" value="PEPTIDASE S8"/>
    <property type="match status" value="1"/>
</dbReference>
<reference evidence="9" key="1">
    <citation type="submission" date="2020-11" db="EMBL/GenBank/DDBJ databases">
        <authorList>
            <consortium name="DOE Joint Genome Institute"/>
            <person name="Ahrendt S."/>
            <person name="Riley R."/>
            <person name="Andreopoulos W."/>
            <person name="Labutti K."/>
            <person name="Pangilinan J."/>
            <person name="Ruiz-Duenas F.J."/>
            <person name="Barrasa J.M."/>
            <person name="Sanchez-Garcia M."/>
            <person name="Camarero S."/>
            <person name="Miyauchi S."/>
            <person name="Serrano A."/>
            <person name="Linde D."/>
            <person name="Babiker R."/>
            <person name="Drula E."/>
            <person name="Ayuso-Fernandez I."/>
            <person name="Pacheco R."/>
            <person name="Padilla G."/>
            <person name="Ferreira P."/>
            <person name="Barriuso J."/>
            <person name="Kellner H."/>
            <person name="Castanera R."/>
            <person name="Alfaro M."/>
            <person name="Ramirez L."/>
            <person name="Pisabarro A.G."/>
            <person name="Kuo A."/>
            <person name="Tritt A."/>
            <person name="Lipzen A."/>
            <person name="He G."/>
            <person name="Yan M."/>
            <person name="Ng V."/>
            <person name="Cullen D."/>
            <person name="Martin F."/>
            <person name="Rosso M.-N."/>
            <person name="Henrissat B."/>
            <person name="Hibbett D."/>
            <person name="Martinez A.T."/>
            <person name="Grigoriev I.V."/>
        </authorList>
    </citation>
    <scope>NUCLEOTIDE SEQUENCE</scope>
    <source>
        <strain evidence="9">CBS 247.69</strain>
    </source>
</reference>
<dbReference type="Gene3D" id="3.30.70.80">
    <property type="entry name" value="Peptidase S8 propeptide/proteinase inhibitor I9"/>
    <property type="match status" value="1"/>
</dbReference>
<dbReference type="InterPro" id="IPR015500">
    <property type="entry name" value="Peptidase_S8_subtilisin-rel"/>
</dbReference>
<keyword evidence="4 5" id="KW-0720">Serine protease</keyword>
<dbReference type="InterPro" id="IPR000209">
    <property type="entry name" value="Peptidase_S8/S53_dom"/>
</dbReference>